<evidence type="ECO:0000313" key="2">
    <source>
        <dbReference type="EMBL" id="CAB4975200.1"/>
    </source>
</evidence>
<dbReference type="Gene3D" id="3.40.50.300">
    <property type="entry name" value="P-loop containing nucleotide triphosphate hydrolases"/>
    <property type="match status" value="1"/>
</dbReference>
<evidence type="ECO:0000259" key="1">
    <source>
        <dbReference type="Pfam" id="PF13614"/>
    </source>
</evidence>
<dbReference type="EMBL" id="CAFBOP010000001">
    <property type="protein sequence ID" value="CAB4975200.1"/>
    <property type="molecule type" value="Genomic_DNA"/>
</dbReference>
<reference evidence="3" key="1">
    <citation type="submission" date="2020-05" db="EMBL/GenBank/DDBJ databases">
        <authorList>
            <person name="Chiriac C."/>
            <person name="Salcher M."/>
            <person name="Ghai R."/>
            <person name="Kavagutti S V."/>
        </authorList>
    </citation>
    <scope>NUCLEOTIDE SEQUENCE</scope>
</reference>
<dbReference type="EMBL" id="CAFBPP010000005">
    <property type="protein sequence ID" value="CAB5011441.1"/>
    <property type="molecule type" value="Genomic_DNA"/>
</dbReference>
<dbReference type="SUPFAM" id="SSF52540">
    <property type="entry name" value="P-loop containing nucleoside triphosphate hydrolases"/>
    <property type="match status" value="1"/>
</dbReference>
<feature type="domain" description="AAA" evidence="1">
    <location>
        <begin position="9"/>
        <end position="161"/>
    </location>
</feature>
<dbReference type="InterPro" id="IPR050678">
    <property type="entry name" value="DNA_Partitioning_ATPase"/>
</dbReference>
<gene>
    <name evidence="2" type="ORF">UFOPK3984_00043</name>
    <name evidence="3" type="ORF">UFOPK4114_00276</name>
</gene>
<dbReference type="PANTHER" id="PTHR13696:SF99">
    <property type="entry name" value="COBYRINIC ACID AC-DIAMIDE SYNTHASE"/>
    <property type="match status" value="1"/>
</dbReference>
<dbReference type="PANTHER" id="PTHR13696">
    <property type="entry name" value="P-LOOP CONTAINING NUCLEOSIDE TRIPHOSPHATE HYDROLASE"/>
    <property type="match status" value="1"/>
</dbReference>
<proteinExistence type="predicted"/>
<sequence>MGIGERMSHVVAIANLAGGTTKTTTVRNLAVAFAEYGKKVLVVDVDPKSDLTFALGGELSRVTISELLSRKSSIDSGIVSTSERFDYIPGSSSVDSFASASAFNHLMGEFASKYDLVVLDTPSTPTQGLFMALEVADSILYPMPLTNSSFRGAHRIRTIVKDKLQMAFIKLDGFRNLVLEKEIAADFDLLDCEILESQDLRENENSSSSVLVVSKNSPIAGNYRELAYSILEKLHLI</sequence>
<dbReference type="AlphaFoldDB" id="A0A6J7Q355"/>
<dbReference type="InterPro" id="IPR025669">
    <property type="entry name" value="AAA_dom"/>
</dbReference>
<accession>A0A6J7Q355</accession>
<dbReference type="InterPro" id="IPR027417">
    <property type="entry name" value="P-loop_NTPase"/>
</dbReference>
<organism evidence="3">
    <name type="scientific">freshwater metagenome</name>
    <dbReference type="NCBI Taxonomy" id="449393"/>
    <lineage>
        <taxon>unclassified sequences</taxon>
        <taxon>metagenomes</taxon>
        <taxon>ecological metagenomes</taxon>
    </lineage>
</organism>
<dbReference type="Pfam" id="PF13614">
    <property type="entry name" value="AAA_31"/>
    <property type="match status" value="1"/>
</dbReference>
<evidence type="ECO:0000313" key="3">
    <source>
        <dbReference type="EMBL" id="CAB5011441.1"/>
    </source>
</evidence>
<name>A0A6J7Q355_9ZZZZ</name>
<protein>
    <submittedName>
        <fullName evidence="3">Unannotated protein</fullName>
    </submittedName>
</protein>